<dbReference type="FunFam" id="2.10.25.10:FF:000037">
    <property type="entry name" value="Signal peptide, CUB domain and EGF-like domain-containing 2"/>
    <property type="match status" value="1"/>
</dbReference>
<comment type="caution">
    <text evidence="15">Lacks conserved residue(s) required for the propagation of feature annotation.</text>
</comment>
<dbReference type="FunFam" id="2.10.25.10:FF:000038">
    <property type="entry name" value="Fibrillin 2"/>
    <property type="match status" value="3"/>
</dbReference>
<evidence type="ECO:0000256" key="1">
    <source>
        <dbReference type="ARBA" id="ARBA00004479"/>
    </source>
</evidence>
<keyword evidence="8" id="KW-0677">Repeat</keyword>
<organism evidence="19 20">
    <name type="scientific">Branchiostoma floridae</name>
    <name type="common">Florida lancelet</name>
    <name type="synonym">Amphioxus</name>
    <dbReference type="NCBI Taxonomy" id="7739"/>
    <lineage>
        <taxon>Eukaryota</taxon>
        <taxon>Metazoa</taxon>
        <taxon>Chordata</taxon>
        <taxon>Cephalochordata</taxon>
        <taxon>Leptocardii</taxon>
        <taxon>Amphioxiformes</taxon>
        <taxon>Branchiostomatidae</taxon>
        <taxon>Branchiostoma</taxon>
    </lineage>
</organism>
<protein>
    <submittedName>
        <fullName evidence="20">Uncharacterized protein LOC118405005</fullName>
    </submittedName>
</protein>
<feature type="domain" description="EGF-like" evidence="17">
    <location>
        <begin position="757"/>
        <end position="792"/>
    </location>
</feature>
<comment type="subcellular location">
    <subcellularLocation>
        <location evidence="1">Membrane</location>
        <topology evidence="1">Single-pass type I membrane protein</topology>
    </subcellularLocation>
    <subcellularLocation>
        <location evidence="2">Secreted</location>
    </subcellularLocation>
</comment>
<dbReference type="InterPro" id="IPR013783">
    <property type="entry name" value="Ig-like_fold"/>
</dbReference>
<dbReference type="RefSeq" id="XP_035660298.1">
    <property type="nucleotide sequence ID" value="XM_035804405.1"/>
</dbReference>
<dbReference type="SUPFAM" id="SSF57184">
    <property type="entry name" value="Growth factor receptor domain"/>
    <property type="match status" value="5"/>
</dbReference>
<dbReference type="InterPro" id="IPR024731">
    <property type="entry name" value="NELL2-like_EGF"/>
</dbReference>
<keyword evidence="4 15" id="KW-0245">EGF-like domain</keyword>
<dbReference type="GO" id="GO:0006897">
    <property type="term" value="P:endocytosis"/>
    <property type="evidence" value="ECO:0007669"/>
    <property type="project" value="UniProtKB-KW"/>
</dbReference>
<dbReference type="PROSITE" id="PS51233">
    <property type="entry name" value="VWFD"/>
    <property type="match status" value="1"/>
</dbReference>
<dbReference type="GO" id="GO:0005576">
    <property type="term" value="C:extracellular region"/>
    <property type="evidence" value="ECO:0007669"/>
    <property type="project" value="UniProtKB-SubCell"/>
</dbReference>
<dbReference type="SMART" id="SM00179">
    <property type="entry name" value="EGF_CA"/>
    <property type="match status" value="10"/>
</dbReference>
<feature type="region of interest" description="Disordered" evidence="16">
    <location>
        <begin position="1142"/>
        <end position="1192"/>
    </location>
</feature>
<feature type="region of interest" description="Disordered" evidence="16">
    <location>
        <begin position="1253"/>
        <end position="1492"/>
    </location>
</feature>
<evidence type="ECO:0000256" key="9">
    <source>
        <dbReference type="ARBA" id="ARBA00022837"/>
    </source>
</evidence>
<dbReference type="PROSITE" id="PS01187">
    <property type="entry name" value="EGF_CA"/>
    <property type="match status" value="3"/>
</dbReference>
<keyword evidence="9" id="KW-0106">Calcium</keyword>
<keyword evidence="12" id="KW-1015">Disulfide bond</keyword>
<dbReference type="PANTHER" id="PTHR24034">
    <property type="entry name" value="EGF-LIKE DOMAIN-CONTAINING PROTEIN"/>
    <property type="match status" value="1"/>
</dbReference>
<feature type="compositionally biased region" description="Basic and acidic residues" evidence="16">
    <location>
        <begin position="1479"/>
        <end position="1492"/>
    </location>
</feature>
<evidence type="ECO:0000256" key="6">
    <source>
        <dbReference type="ARBA" id="ARBA00022692"/>
    </source>
</evidence>
<evidence type="ECO:0000256" key="13">
    <source>
        <dbReference type="ARBA" id="ARBA00023170"/>
    </source>
</evidence>
<evidence type="ECO:0000313" key="20">
    <source>
        <dbReference type="RefSeq" id="XP_035660298.1"/>
    </source>
</evidence>
<dbReference type="InterPro" id="IPR056619">
    <property type="entry name" value="C8-3_MUC4"/>
</dbReference>
<dbReference type="GeneID" id="118405005"/>
<dbReference type="GO" id="GO:0005509">
    <property type="term" value="F:calcium ion binding"/>
    <property type="evidence" value="ECO:0007669"/>
    <property type="project" value="InterPro"/>
</dbReference>
<keyword evidence="11" id="KW-0472">Membrane</keyword>
<dbReference type="PRINTS" id="PR00907">
    <property type="entry name" value="THRMBOMODULN"/>
</dbReference>
<feature type="compositionally biased region" description="Polar residues" evidence="16">
    <location>
        <begin position="1257"/>
        <end position="1277"/>
    </location>
</feature>
<feature type="domain" description="VWFD" evidence="18">
    <location>
        <begin position="1"/>
        <end position="56"/>
    </location>
</feature>
<accession>A0A9J7KIA1</accession>
<dbReference type="CDD" id="cd00054">
    <property type="entry name" value="EGF_CA"/>
    <property type="match status" value="5"/>
</dbReference>
<keyword evidence="19" id="KW-1185">Reference proteome</keyword>
<dbReference type="Proteomes" id="UP000001554">
    <property type="component" value="Chromosome 17"/>
</dbReference>
<reference evidence="19" key="1">
    <citation type="journal article" date="2020" name="Nat. Ecol. Evol.">
        <title>Deeply conserved synteny resolves early events in vertebrate evolution.</title>
        <authorList>
            <person name="Simakov O."/>
            <person name="Marletaz F."/>
            <person name="Yue J.X."/>
            <person name="O'Connell B."/>
            <person name="Jenkins J."/>
            <person name="Brandt A."/>
            <person name="Calef R."/>
            <person name="Tung C.H."/>
            <person name="Huang T.K."/>
            <person name="Schmutz J."/>
            <person name="Satoh N."/>
            <person name="Yu J.K."/>
            <person name="Putnam N.H."/>
            <person name="Green R.E."/>
            <person name="Rokhsar D.S."/>
        </authorList>
    </citation>
    <scope>NUCLEOTIDE SEQUENCE [LARGE SCALE GENOMIC DNA]</scope>
    <source>
        <strain evidence="19">S238N-H82</strain>
    </source>
</reference>
<dbReference type="InterPro" id="IPR009030">
    <property type="entry name" value="Growth_fac_rcpt_cys_sf"/>
</dbReference>
<dbReference type="Gene3D" id="2.10.25.10">
    <property type="entry name" value="Laminin"/>
    <property type="match status" value="11"/>
</dbReference>
<dbReference type="InterPro" id="IPR018097">
    <property type="entry name" value="EGF_Ca-bd_CS"/>
</dbReference>
<proteinExistence type="predicted"/>
<evidence type="ECO:0000256" key="14">
    <source>
        <dbReference type="ARBA" id="ARBA00023180"/>
    </source>
</evidence>
<dbReference type="Pfam" id="PF23263">
    <property type="entry name" value="C8-3_MUC4"/>
    <property type="match status" value="1"/>
</dbReference>
<reference evidence="20" key="2">
    <citation type="submission" date="2025-08" db="UniProtKB">
        <authorList>
            <consortium name="RefSeq"/>
        </authorList>
    </citation>
    <scope>IDENTIFICATION</scope>
    <source>
        <strain evidence="20">S238N-H82</strain>
        <tissue evidence="20">Testes</tissue>
    </source>
</reference>
<name>A0A9J7KIA1_BRAFL</name>
<dbReference type="PANTHER" id="PTHR24034:SF205">
    <property type="entry name" value="NIDOGEN"/>
    <property type="match status" value="1"/>
</dbReference>
<evidence type="ECO:0000256" key="7">
    <source>
        <dbReference type="ARBA" id="ARBA00022729"/>
    </source>
</evidence>
<dbReference type="InterPro" id="IPR026823">
    <property type="entry name" value="cEGF"/>
</dbReference>
<evidence type="ECO:0000256" key="15">
    <source>
        <dbReference type="PROSITE-ProRule" id="PRU00076"/>
    </source>
</evidence>
<feature type="compositionally biased region" description="Low complexity" evidence="16">
    <location>
        <begin position="1385"/>
        <end position="1394"/>
    </location>
</feature>
<dbReference type="InterPro" id="IPR001881">
    <property type="entry name" value="EGF-like_Ca-bd_dom"/>
</dbReference>
<dbReference type="Gene3D" id="2.60.40.10">
    <property type="entry name" value="Immunoglobulins"/>
    <property type="match status" value="1"/>
</dbReference>
<dbReference type="KEGG" id="bfo:118405005"/>
<keyword evidence="7" id="KW-0732">Signal</keyword>
<keyword evidence="3" id="KW-0964">Secreted</keyword>
<evidence type="ECO:0000256" key="11">
    <source>
        <dbReference type="ARBA" id="ARBA00023136"/>
    </source>
</evidence>
<keyword evidence="10" id="KW-1133">Transmembrane helix</keyword>
<dbReference type="InterPro" id="IPR049883">
    <property type="entry name" value="NOTCH1_EGF-like"/>
</dbReference>
<feature type="compositionally biased region" description="Polar residues" evidence="16">
    <location>
        <begin position="1328"/>
        <end position="1337"/>
    </location>
</feature>
<dbReference type="PROSITE" id="PS01186">
    <property type="entry name" value="EGF_2"/>
    <property type="match status" value="7"/>
</dbReference>
<sequence length="1492" mass="161531">MQGQLEGMLGNFDGRYQDDFVYPNGTDVPLADPRNPKEEELFSFGNTWSLRALSTFDGTTVSDMSLFTYYPEGTTAMTYGDDSYQPTFFGDDLTALFGDAALLQQAVAVCGGTTAKECLYDIAVTGDLSVGNDTMSHEKTFQEGCAILMNSPPQFESPQEIVAYVNQEYNVTLNATDDRDKMVTFSLSGNGTMTSSGNFTATYSWLPTSAEKAFVEFIVTDTAGAASCSTPKITICGCQNNGTCAFDRIVSRENGFAVSPCTCVPGFDGDLCEQDANGCADNPCFQGVTCTDVKGAINETAGEKGYKCGPCPADTTGDGETCEDVDECMLAVGDPRRHTCVNANCINTPGSYTCVCKEGYHKDGEDKVCYDIDECRSDSTNDCDWVFGYCNNTDGGYECLCDTGYISYDGGFTCEDFNECLVDNGGCERICKNYQGGYECDCGVAYFLQADERTCTELDECATNNKCEYFCDDFVGHYECHCPDLFALDDNGRTCSPYVNCSSNHTCHPAPIGECAQNWTTGEDTCVCVQGYQVQPDNSCQDIDECTNGEAKCDENAIRCDNIPGDYKCVCKAGYEHSVSHDLGKCHNINECNDNYGNCSHECRDTIGSFYCECPPGWRLGSDQRTCEDIDECSSDTLNDCSYNAVCNNTVGGFMCHCREGFTGDGSLCGDIDECMQFGERGQGGCEVGCRNFNGGYVCTCGTGYQLKNDSVSCEDTDECSIPDTCEQVCNNTLGSYVCSCRGDNVLREDGRTCRLNTNLCNFGCHEKAKYFEENSTCVCRSGYSGNGTQCEIDEPGVVVEVTLADLEYTEVLGDCTSTAFVKLKGDVEAALSGHFTGHQNFTVRDNFLSFILSTFSNGSVVANLTLATKTLMSTQDIQQAMVNVRALSIGNLNIVTGTVLCTLGRGGSRCEYLLSETTAGIVIAILIVVTPLLLVAACVLRGKKIEEAAKLYRGNRSHTHMWWNMARPKFKASFPNVPMQGAGWVTLRRRHGLGTYVEAFPYVDLDVRRYFPGRRYDMLSKGSVSSRRSSSVSTVSTRTDGSNWVAEWDDYMKIFGGDAEFRFPRNIVCDITSLIEDDDNMSVATDQSRLTGFMALQSEGSSLSSSVTSLETLESLDTSRKNMEPTVTKEGWLNWTIEPSSSASGAGHKWAIWSTSPSNSQETPTEGAKKSSDGAHTNTESGKGSSDNSSLFGWTRLPTSVAYKPFRTYTSGSASSRRSSLFGWTVTPQVPPNMPTGFEDEQGWFAWQVGHHDTETGTSSPHTASNEEVGASQDSGQGIGSYPYSSSSDGFKPIVPPTKENESNESDMSPGSDAVLDDQSESDHHTTNSAVNQDEGSNQDRKELAEESPPISMSDGFIPLAPKPPPSSSSSSSPSGTDFLAATDEGSSSDESGISPRSDATDTAGDSTTDGFTPLVPLQKEEKRSDESVMSDDRSSEDSVSLSDDPSSEDSVIMIEPELLTTVLPPAEPSGSTSSESEGSRQKTREKYTRL</sequence>
<feature type="compositionally biased region" description="Polar residues" evidence="16">
    <location>
        <begin position="1175"/>
        <end position="1192"/>
    </location>
</feature>
<evidence type="ECO:0000256" key="5">
    <source>
        <dbReference type="ARBA" id="ARBA00022583"/>
    </source>
</evidence>
<feature type="compositionally biased region" description="Basic and acidic residues" evidence="16">
    <location>
        <begin position="1420"/>
        <end position="1438"/>
    </location>
</feature>
<dbReference type="OrthoDB" id="10045365at2759"/>
<gene>
    <name evidence="20" type="primary">LOC118405005</name>
</gene>
<evidence type="ECO:0000256" key="3">
    <source>
        <dbReference type="ARBA" id="ARBA00022525"/>
    </source>
</evidence>
<dbReference type="OMA" id="HNINECN"/>
<feature type="compositionally biased region" description="Low complexity" evidence="16">
    <location>
        <begin position="1402"/>
        <end position="1412"/>
    </location>
</feature>
<dbReference type="FunFam" id="2.10.25.10:FF:000009">
    <property type="entry name" value="Low-density lipoprotein receptor isoform 1"/>
    <property type="match status" value="1"/>
</dbReference>
<feature type="compositionally biased region" description="Polar residues" evidence="16">
    <location>
        <begin position="1154"/>
        <end position="1165"/>
    </location>
</feature>
<dbReference type="PROSITE" id="PS50026">
    <property type="entry name" value="EGF_3"/>
    <property type="match status" value="3"/>
</dbReference>
<keyword evidence="14" id="KW-0325">Glycoprotein</keyword>
<dbReference type="PROSITE" id="PS00022">
    <property type="entry name" value="EGF_1"/>
    <property type="match status" value="1"/>
</dbReference>
<feature type="domain" description="EGF-like" evidence="17">
    <location>
        <begin position="588"/>
        <end position="628"/>
    </location>
</feature>
<dbReference type="InterPro" id="IPR000152">
    <property type="entry name" value="EGF-type_Asp/Asn_hydroxyl_site"/>
</dbReference>
<evidence type="ECO:0000313" key="19">
    <source>
        <dbReference type="Proteomes" id="UP000001554"/>
    </source>
</evidence>
<dbReference type="GO" id="GO:0016020">
    <property type="term" value="C:membrane"/>
    <property type="evidence" value="ECO:0007669"/>
    <property type="project" value="UniProtKB-SubCell"/>
</dbReference>
<dbReference type="InterPro" id="IPR001846">
    <property type="entry name" value="VWF_type-D"/>
</dbReference>
<keyword evidence="5" id="KW-0254">Endocytosis</keyword>
<evidence type="ECO:0000256" key="12">
    <source>
        <dbReference type="ARBA" id="ARBA00023157"/>
    </source>
</evidence>
<dbReference type="Pfam" id="PF12947">
    <property type="entry name" value="EGF_3"/>
    <property type="match status" value="1"/>
</dbReference>
<keyword evidence="13" id="KW-0675">Receptor</keyword>
<dbReference type="Pfam" id="PF07645">
    <property type="entry name" value="EGF_CA"/>
    <property type="match status" value="6"/>
</dbReference>
<keyword evidence="6" id="KW-0812">Transmembrane</keyword>
<evidence type="ECO:0000256" key="8">
    <source>
        <dbReference type="ARBA" id="ARBA00022737"/>
    </source>
</evidence>
<evidence type="ECO:0000259" key="18">
    <source>
        <dbReference type="PROSITE" id="PS51233"/>
    </source>
</evidence>
<evidence type="ECO:0000256" key="4">
    <source>
        <dbReference type="ARBA" id="ARBA00022536"/>
    </source>
</evidence>
<feature type="domain" description="EGF-like" evidence="17">
    <location>
        <begin position="629"/>
        <end position="670"/>
    </location>
</feature>
<evidence type="ECO:0000259" key="17">
    <source>
        <dbReference type="PROSITE" id="PS50026"/>
    </source>
</evidence>
<dbReference type="Pfam" id="PF12662">
    <property type="entry name" value="cEGF"/>
    <property type="match status" value="1"/>
</dbReference>
<dbReference type="PROSITE" id="PS00010">
    <property type="entry name" value="ASX_HYDROXYL"/>
    <property type="match status" value="4"/>
</dbReference>
<evidence type="ECO:0000256" key="10">
    <source>
        <dbReference type="ARBA" id="ARBA00022989"/>
    </source>
</evidence>
<dbReference type="InterPro" id="IPR000742">
    <property type="entry name" value="EGF"/>
</dbReference>
<evidence type="ECO:0000256" key="2">
    <source>
        <dbReference type="ARBA" id="ARBA00004613"/>
    </source>
</evidence>
<evidence type="ECO:0000256" key="16">
    <source>
        <dbReference type="SAM" id="MobiDB-lite"/>
    </source>
</evidence>
<dbReference type="SMART" id="SM00181">
    <property type="entry name" value="EGF"/>
    <property type="match status" value="13"/>
</dbReference>
<dbReference type="InterPro" id="IPR050751">
    <property type="entry name" value="ECM_structural_protein"/>
</dbReference>